<dbReference type="PROSITE" id="PS00211">
    <property type="entry name" value="ABC_TRANSPORTER_1"/>
    <property type="match status" value="1"/>
</dbReference>
<keyword evidence="7" id="KW-0472">Membrane</keyword>
<evidence type="ECO:0000313" key="10">
    <source>
        <dbReference type="Proteomes" id="UP001138921"/>
    </source>
</evidence>
<dbReference type="GO" id="GO:0016887">
    <property type="term" value="F:ATP hydrolysis activity"/>
    <property type="evidence" value="ECO:0007669"/>
    <property type="project" value="InterPro"/>
</dbReference>
<organism evidence="9 10">
    <name type="scientific">Aminobacter anthyllidis</name>
    <dbReference type="NCBI Taxonomy" id="1035067"/>
    <lineage>
        <taxon>Bacteria</taxon>
        <taxon>Pseudomonadati</taxon>
        <taxon>Pseudomonadota</taxon>
        <taxon>Alphaproteobacteria</taxon>
        <taxon>Hyphomicrobiales</taxon>
        <taxon>Phyllobacteriaceae</taxon>
        <taxon>Aminobacter</taxon>
    </lineage>
</organism>
<dbReference type="PANTHER" id="PTHR43297">
    <property type="entry name" value="OLIGOPEPTIDE TRANSPORT ATP-BINDING PROTEIN APPD"/>
    <property type="match status" value="1"/>
</dbReference>
<proteinExistence type="inferred from homology"/>
<evidence type="ECO:0000256" key="6">
    <source>
        <dbReference type="ARBA" id="ARBA00022840"/>
    </source>
</evidence>
<evidence type="ECO:0000256" key="7">
    <source>
        <dbReference type="ARBA" id="ARBA00023136"/>
    </source>
</evidence>
<dbReference type="InterPro" id="IPR017871">
    <property type="entry name" value="ABC_transporter-like_CS"/>
</dbReference>
<dbReference type="PANTHER" id="PTHR43297:SF2">
    <property type="entry name" value="DIPEPTIDE TRANSPORT ATP-BINDING PROTEIN DPPD"/>
    <property type="match status" value="1"/>
</dbReference>
<reference evidence="9" key="2">
    <citation type="submission" date="2021-03" db="EMBL/GenBank/DDBJ databases">
        <authorList>
            <person name="Artuso I."/>
            <person name="Turrini P."/>
            <person name="Pirolo M."/>
            <person name="Lugli G.A."/>
            <person name="Ventura M."/>
            <person name="Visca P."/>
        </authorList>
    </citation>
    <scope>NUCLEOTIDE SEQUENCE</scope>
    <source>
        <strain evidence="9">LMG 26462</strain>
    </source>
</reference>
<protein>
    <submittedName>
        <fullName evidence="9">ABC transporter ATP-binding protein</fullName>
    </submittedName>
</protein>
<dbReference type="GO" id="GO:0055085">
    <property type="term" value="P:transmembrane transport"/>
    <property type="evidence" value="ECO:0007669"/>
    <property type="project" value="UniProtKB-ARBA"/>
</dbReference>
<keyword evidence="6 9" id="KW-0067">ATP-binding</keyword>
<dbReference type="EMBL" id="JAFLWW010000004">
    <property type="protein sequence ID" value="MBT1156932.1"/>
    <property type="molecule type" value="Genomic_DNA"/>
</dbReference>
<dbReference type="InterPro" id="IPR027417">
    <property type="entry name" value="P-loop_NTPase"/>
</dbReference>
<keyword evidence="3" id="KW-0813">Transport</keyword>
<dbReference type="InterPro" id="IPR003593">
    <property type="entry name" value="AAA+_ATPase"/>
</dbReference>
<sequence length="350" mass="38029">MRLPTCFDQRGAEMVNDKPETVLELRHLRTEFGSREYPLVAVDDISFEVNAGEILGLVGESGSGKSITLRSILGIVRPRGRVAGEILWKGRDLAALDEAALRKVRGREIAMIFQEPMSSLNPLLTVGLQISENLVAHTGLDAKARRARATELLDMVGIPGARDRLGDYPHEFSGGMRQRVMIAIALASNPQLLLADEPTTALDVTIQDQILRLIQSLSRDLGMAVILVTHDMGVVAQTCDRVAVMYGGRLCEVGTTSQVIADARHPYALGLLRSIPRDVAPRTPLYSIPGAPPALNALPPGCAFSARCPVAGPECLDLRPPFETVGQFHKVACHHRFEALAHFNQQEAAQ</sequence>
<dbReference type="PROSITE" id="PS50893">
    <property type="entry name" value="ABC_TRANSPORTER_2"/>
    <property type="match status" value="1"/>
</dbReference>
<dbReference type="Pfam" id="PF08352">
    <property type="entry name" value="oligo_HPY"/>
    <property type="match status" value="1"/>
</dbReference>
<dbReference type="AlphaFoldDB" id="A0A9X1D594"/>
<keyword evidence="10" id="KW-1185">Reference proteome</keyword>
<reference evidence="9" key="1">
    <citation type="journal article" date="2021" name="Microorganisms">
        <title>Phylogenomic Reconstruction and Metabolic Potential of the Genus Aminobacter.</title>
        <authorList>
            <person name="Artuso I."/>
            <person name="Turrini P."/>
            <person name="Pirolo M."/>
            <person name="Lugli G.A."/>
            <person name="Ventura M."/>
            <person name="Visca P."/>
        </authorList>
    </citation>
    <scope>NUCLEOTIDE SEQUENCE</scope>
    <source>
        <strain evidence="9">LMG 26462</strain>
    </source>
</reference>
<dbReference type="SUPFAM" id="SSF52540">
    <property type="entry name" value="P-loop containing nucleoside triphosphate hydrolases"/>
    <property type="match status" value="1"/>
</dbReference>
<evidence type="ECO:0000256" key="1">
    <source>
        <dbReference type="ARBA" id="ARBA00004417"/>
    </source>
</evidence>
<keyword evidence="4" id="KW-1003">Cell membrane</keyword>
<comment type="caution">
    <text evidence="9">The sequence shown here is derived from an EMBL/GenBank/DDBJ whole genome shotgun (WGS) entry which is preliminary data.</text>
</comment>
<evidence type="ECO:0000313" key="9">
    <source>
        <dbReference type="EMBL" id="MBT1156932.1"/>
    </source>
</evidence>
<dbReference type="FunFam" id="3.40.50.300:FF:000016">
    <property type="entry name" value="Oligopeptide ABC transporter ATP-binding component"/>
    <property type="match status" value="1"/>
</dbReference>
<dbReference type="Gene3D" id="3.40.50.300">
    <property type="entry name" value="P-loop containing nucleotide triphosphate hydrolases"/>
    <property type="match status" value="1"/>
</dbReference>
<dbReference type="Pfam" id="PF00005">
    <property type="entry name" value="ABC_tran"/>
    <property type="match status" value="1"/>
</dbReference>
<feature type="domain" description="ABC transporter" evidence="8">
    <location>
        <begin position="23"/>
        <end position="272"/>
    </location>
</feature>
<comment type="similarity">
    <text evidence="2">Belongs to the ABC transporter superfamily.</text>
</comment>
<dbReference type="InterPro" id="IPR003439">
    <property type="entry name" value="ABC_transporter-like_ATP-bd"/>
</dbReference>
<dbReference type="NCBIfam" id="TIGR01727">
    <property type="entry name" value="oligo_HPY"/>
    <property type="match status" value="1"/>
</dbReference>
<evidence type="ECO:0000256" key="3">
    <source>
        <dbReference type="ARBA" id="ARBA00022448"/>
    </source>
</evidence>
<evidence type="ECO:0000256" key="4">
    <source>
        <dbReference type="ARBA" id="ARBA00022475"/>
    </source>
</evidence>
<dbReference type="InterPro" id="IPR050388">
    <property type="entry name" value="ABC_Ni/Peptide_Import"/>
</dbReference>
<gene>
    <name evidence="9" type="ORF">J1C56_15145</name>
</gene>
<dbReference type="Proteomes" id="UP001138921">
    <property type="component" value="Unassembled WGS sequence"/>
</dbReference>
<dbReference type="GO" id="GO:0015833">
    <property type="term" value="P:peptide transport"/>
    <property type="evidence" value="ECO:0007669"/>
    <property type="project" value="InterPro"/>
</dbReference>
<comment type="subcellular location">
    <subcellularLocation>
        <location evidence="1">Cell inner membrane</location>
        <topology evidence="1">Peripheral membrane protein</topology>
    </subcellularLocation>
</comment>
<dbReference type="GO" id="GO:0005886">
    <property type="term" value="C:plasma membrane"/>
    <property type="evidence" value="ECO:0007669"/>
    <property type="project" value="UniProtKB-SubCell"/>
</dbReference>
<dbReference type="GO" id="GO:0005524">
    <property type="term" value="F:ATP binding"/>
    <property type="evidence" value="ECO:0007669"/>
    <property type="project" value="UniProtKB-KW"/>
</dbReference>
<evidence type="ECO:0000259" key="8">
    <source>
        <dbReference type="PROSITE" id="PS50893"/>
    </source>
</evidence>
<evidence type="ECO:0000256" key="5">
    <source>
        <dbReference type="ARBA" id="ARBA00022741"/>
    </source>
</evidence>
<dbReference type="SMART" id="SM00382">
    <property type="entry name" value="AAA"/>
    <property type="match status" value="1"/>
</dbReference>
<evidence type="ECO:0000256" key="2">
    <source>
        <dbReference type="ARBA" id="ARBA00005417"/>
    </source>
</evidence>
<dbReference type="CDD" id="cd03257">
    <property type="entry name" value="ABC_NikE_OppD_transporters"/>
    <property type="match status" value="1"/>
</dbReference>
<accession>A0A9X1D594</accession>
<dbReference type="InterPro" id="IPR013563">
    <property type="entry name" value="Oligopep_ABC_C"/>
</dbReference>
<keyword evidence="5" id="KW-0547">Nucleotide-binding</keyword>
<name>A0A9X1D594_9HYPH</name>